<organism evidence="3 4">
    <name type="scientific">Levilactobacillus tongjiangensis</name>
    <dbReference type="NCBI Taxonomy" id="2486023"/>
    <lineage>
        <taxon>Bacteria</taxon>
        <taxon>Bacillati</taxon>
        <taxon>Bacillota</taxon>
        <taxon>Bacilli</taxon>
        <taxon>Lactobacillales</taxon>
        <taxon>Lactobacillaceae</taxon>
        <taxon>Levilactobacillus</taxon>
    </lineage>
</organism>
<accession>A0ABW1SP03</accession>
<dbReference type="Pfam" id="PF25164">
    <property type="entry name" value="CoiA_N"/>
    <property type="match status" value="1"/>
</dbReference>
<dbReference type="RefSeq" id="WP_125693447.1">
    <property type="nucleotide sequence ID" value="NZ_JBHSSK010000004.1"/>
</dbReference>
<evidence type="ECO:0000313" key="4">
    <source>
        <dbReference type="Proteomes" id="UP001596254"/>
    </source>
</evidence>
<feature type="domain" description="Competence protein CoiA-like N-terminal" evidence="2">
    <location>
        <begin position="14"/>
        <end position="53"/>
    </location>
</feature>
<evidence type="ECO:0000259" key="1">
    <source>
        <dbReference type="Pfam" id="PF06054"/>
    </source>
</evidence>
<evidence type="ECO:0000259" key="2">
    <source>
        <dbReference type="Pfam" id="PF25164"/>
    </source>
</evidence>
<dbReference type="InterPro" id="IPR057253">
    <property type="entry name" value="CoiA-like_N"/>
</dbReference>
<comment type="caution">
    <text evidence="3">The sequence shown here is derived from an EMBL/GenBank/DDBJ whole genome shotgun (WGS) entry which is preliminary data.</text>
</comment>
<evidence type="ECO:0000313" key="3">
    <source>
        <dbReference type="EMBL" id="MFC6206057.1"/>
    </source>
</evidence>
<proteinExistence type="predicted"/>
<feature type="domain" description="Competence protein CoiA nuclease-like" evidence="1">
    <location>
        <begin position="58"/>
        <end position="151"/>
    </location>
</feature>
<sequence length="368" mass="41997">MLIAELEDQLVDAKNVERGRPFVCPGCHLPVRLRRGSRVQPYFAHLPGALCPLQNEAESQQHVQGKRQLMTFFAAWGQPELERILPKIQQRADVWLVRKQPIALEFQCSPISRAEVASRTAGYRQLGVYPMWLLGKRYAKQRLTWRTLDRFASWLPGWGLCLLFWDVETCLLRVDHHLCQVATGQFSWGTSYLRDVTDLQSRSGVYLATPRPNLLAFRRQLTADLQRESAGLRDVQEAVYLSGHHLAGFPEQLATMAVTPPGFGKGLLLWRVVMTAWLFQTKQFDEQEVHRLSRAALILIGGQLQAVRFNVAPALQRAETTLLQDWVRLGKLERRSQGWQVVGQPQWTADLAAYLVRSAHGSRRGSKW</sequence>
<dbReference type="EMBL" id="JBHSSK010000004">
    <property type="protein sequence ID" value="MFC6206057.1"/>
    <property type="molecule type" value="Genomic_DNA"/>
</dbReference>
<dbReference type="Proteomes" id="UP001596254">
    <property type="component" value="Unassembled WGS sequence"/>
</dbReference>
<name>A0ABW1SP03_9LACO</name>
<gene>
    <name evidence="3" type="ORF">ACFP1G_00925</name>
</gene>
<dbReference type="InterPro" id="IPR010330">
    <property type="entry name" value="CoiA_nuc"/>
</dbReference>
<dbReference type="Pfam" id="PF06054">
    <property type="entry name" value="CoiA_nuc"/>
    <property type="match status" value="1"/>
</dbReference>
<keyword evidence="4" id="KW-1185">Reference proteome</keyword>
<protein>
    <submittedName>
        <fullName evidence="3">Competence protein CoiA</fullName>
    </submittedName>
</protein>
<reference evidence="4" key="1">
    <citation type="journal article" date="2019" name="Int. J. Syst. Evol. Microbiol.">
        <title>The Global Catalogue of Microorganisms (GCM) 10K type strain sequencing project: providing services to taxonomists for standard genome sequencing and annotation.</title>
        <authorList>
            <consortium name="The Broad Institute Genomics Platform"/>
            <consortium name="The Broad Institute Genome Sequencing Center for Infectious Disease"/>
            <person name="Wu L."/>
            <person name="Ma J."/>
        </authorList>
    </citation>
    <scope>NUCLEOTIDE SEQUENCE [LARGE SCALE GENOMIC DNA]</scope>
    <source>
        <strain evidence="4">CCM 8905</strain>
    </source>
</reference>